<evidence type="ECO:0000313" key="3">
    <source>
        <dbReference type="Proteomes" id="UP001363151"/>
    </source>
</evidence>
<evidence type="ECO:0008006" key="4">
    <source>
        <dbReference type="Google" id="ProtNLM"/>
    </source>
</evidence>
<protein>
    <recommendedName>
        <fullName evidence="4">WW domain-containing protein</fullName>
    </recommendedName>
</protein>
<feature type="region of interest" description="Disordered" evidence="1">
    <location>
        <begin position="47"/>
        <end position="72"/>
    </location>
</feature>
<dbReference type="Proteomes" id="UP001363151">
    <property type="component" value="Unassembled WGS sequence"/>
</dbReference>
<sequence length="72" mass="8240">MVREQLALLEVGDPGCAWIGLRAALRVPSGWIRYRTHEGDLYYLRDGTEDSQREPGQRNSQLLSRSFSTRFG</sequence>
<accession>A0ABR1G0Z6</accession>
<reference evidence="2 3" key="1">
    <citation type="submission" date="2024-03" db="EMBL/GenBank/DDBJ databases">
        <title>Aureococcus anophagefferens CCMP1851 and Kratosvirus quantuckense: Draft genome of a second virus-susceptible host strain in the model system.</title>
        <authorList>
            <person name="Chase E."/>
            <person name="Truchon A.R."/>
            <person name="Schepens W."/>
            <person name="Wilhelm S.W."/>
        </authorList>
    </citation>
    <scope>NUCLEOTIDE SEQUENCE [LARGE SCALE GENOMIC DNA]</scope>
    <source>
        <strain evidence="2 3">CCMP1851</strain>
    </source>
</reference>
<keyword evidence="3" id="KW-1185">Reference proteome</keyword>
<feature type="compositionally biased region" description="Basic and acidic residues" evidence="1">
    <location>
        <begin position="47"/>
        <end position="56"/>
    </location>
</feature>
<evidence type="ECO:0000256" key="1">
    <source>
        <dbReference type="SAM" id="MobiDB-lite"/>
    </source>
</evidence>
<name>A0ABR1G0Z6_AURAN</name>
<feature type="compositionally biased region" description="Polar residues" evidence="1">
    <location>
        <begin position="57"/>
        <end position="72"/>
    </location>
</feature>
<proteinExistence type="predicted"/>
<dbReference type="EMBL" id="JBBJCI010000151">
    <property type="protein sequence ID" value="KAK7242066.1"/>
    <property type="molecule type" value="Genomic_DNA"/>
</dbReference>
<comment type="caution">
    <text evidence="2">The sequence shown here is derived from an EMBL/GenBank/DDBJ whole genome shotgun (WGS) entry which is preliminary data.</text>
</comment>
<organism evidence="2 3">
    <name type="scientific">Aureococcus anophagefferens</name>
    <name type="common">Harmful bloom alga</name>
    <dbReference type="NCBI Taxonomy" id="44056"/>
    <lineage>
        <taxon>Eukaryota</taxon>
        <taxon>Sar</taxon>
        <taxon>Stramenopiles</taxon>
        <taxon>Ochrophyta</taxon>
        <taxon>Pelagophyceae</taxon>
        <taxon>Pelagomonadales</taxon>
        <taxon>Pelagomonadaceae</taxon>
        <taxon>Aureococcus</taxon>
    </lineage>
</organism>
<evidence type="ECO:0000313" key="2">
    <source>
        <dbReference type="EMBL" id="KAK7242066.1"/>
    </source>
</evidence>
<gene>
    <name evidence="2" type="ORF">SO694_00018411</name>
</gene>